<proteinExistence type="predicted"/>
<evidence type="ECO:0008006" key="3">
    <source>
        <dbReference type="Google" id="ProtNLM"/>
    </source>
</evidence>
<accession>A0A0D3K2Y9</accession>
<dbReference type="KEGG" id="ehx:EMIHUDRAFT_353091"/>
<dbReference type="EnsemblProtists" id="EOD30124">
    <property type="protein sequence ID" value="EOD30124"/>
    <property type="gene ID" value="EMIHUDRAFT_353091"/>
</dbReference>
<dbReference type="GeneID" id="17275398"/>
<evidence type="ECO:0000313" key="1">
    <source>
        <dbReference type="EnsemblProtists" id="EOD30124"/>
    </source>
</evidence>
<reference evidence="1" key="2">
    <citation type="submission" date="2024-10" db="UniProtKB">
        <authorList>
            <consortium name="EnsemblProtists"/>
        </authorList>
    </citation>
    <scope>IDENTIFICATION</scope>
</reference>
<dbReference type="AlphaFoldDB" id="A0A0D3K2Y9"/>
<dbReference type="RefSeq" id="XP_005782553.1">
    <property type="nucleotide sequence ID" value="XM_005782496.1"/>
</dbReference>
<reference evidence="2" key="1">
    <citation type="journal article" date="2013" name="Nature">
        <title>Pan genome of the phytoplankton Emiliania underpins its global distribution.</title>
        <authorList>
            <person name="Read B.A."/>
            <person name="Kegel J."/>
            <person name="Klute M.J."/>
            <person name="Kuo A."/>
            <person name="Lefebvre S.C."/>
            <person name="Maumus F."/>
            <person name="Mayer C."/>
            <person name="Miller J."/>
            <person name="Monier A."/>
            <person name="Salamov A."/>
            <person name="Young J."/>
            <person name="Aguilar M."/>
            <person name="Claverie J.M."/>
            <person name="Frickenhaus S."/>
            <person name="Gonzalez K."/>
            <person name="Herman E.K."/>
            <person name="Lin Y.C."/>
            <person name="Napier J."/>
            <person name="Ogata H."/>
            <person name="Sarno A.F."/>
            <person name="Shmutz J."/>
            <person name="Schroeder D."/>
            <person name="de Vargas C."/>
            <person name="Verret F."/>
            <person name="von Dassow P."/>
            <person name="Valentin K."/>
            <person name="Van de Peer Y."/>
            <person name="Wheeler G."/>
            <person name="Dacks J.B."/>
            <person name="Delwiche C.F."/>
            <person name="Dyhrman S.T."/>
            <person name="Glockner G."/>
            <person name="John U."/>
            <person name="Richards T."/>
            <person name="Worden A.Z."/>
            <person name="Zhang X."/>
            <person name="Grigoriev I.V."/>
            <person name="Allen A.E."/>
            <person name="Bidle K."/>
            <person name="Borodovsky M."/>
            <person name="Bowler C."/>
            <person name="Brownlee C."/>
            <person name="Cock J.M."/>
            <person name="Elias M."/>
            <person name="Gladyshev V.N."/>
            <person name="Groth M."/>
            <person name="Guda C."/>
            <person name="Hadaegh A."/>
            <person name="Iglesias-Rodriguez M.D."/>
            <person name="Jenkins J."/>
            <person name="Jones B.M."/>
            <person name="Lawson T."/>
            <person name="Leese F."/>
            <person name="Lindquist E."/>
            <person name="Lobanov A."/>
            <person name="Lomsadze A."/>
            <person name="Malik S.B."/>
            <person name="Marsh M.E."/>
            <person name="Mackinder L."/>
            <person name="Mock T."/>
            <person name="Mueller-Roeber B."/>
            <person name="Pagarete A."/>
            <person name="Parker M."/>
            <person name="Probert I."/>
            <person name="Quesneville H."/>
            <person name="Raines C."/>
            <person name="Rensing S.A."/>
            <person name="Riano-Pachon D.M."/>
            <person name="Richier S."/>
            <person name="Rokitta S."/>
            <person name="Shiraiwa Y."/>
            <person name="Soanes D.M."/>
            <person name="van der Giezen M."/>
            <person name="Wahlund T.M."/>
            <person name="Williams B."/>
            <person name="Wilson W."/>
            <person name="Wolfe G."/>
            <person name="Wurch L.L."/>
        </authorList>
    </citation>
    <scope>NUCLEOTIDE SEQUENCE</scope>
</reference>
<name>A0A0D3K2Y9_EMIH1</name>
<protein>
    <recommendedName>
        <fullName evidence="3">Tudor domain-containing protein</fullName>
    </recommendedName>
</protein>
<dbReference type="HOGENOM" id="CLU_971797_0_0_1"/>
<evidence type="ECO:0000313" key="2">
    <source>
        <dbReference type="Proteomes" id="UP000013827"/>
    </source>
</evidence>
<keyword evidence="2" id="KW-1185">Reference proteome</keyword>
<dbReference type="Proteomes" id="UP000013827">
    <property type="component" value="Unassembled WGS sequence"/>
</dbReference>
<dbReference type="PaxDb" id="2903-EOD30124"/>
<sequence>MSLCCLCTRPDEERVSGLRLPHPSVCRPLAVLVCVSCEQGLIQERGARRRISDGAPEPSHWSGPQVPSAGLWQVGIPAGGDLLDEFTGRAMPSPKEEGHLTLGSNAADEQLQACKKKRSRGAFEGVAGEGGETHEEAGNEEEVTDIKVYNNEKEEVAREPGLGDAASTQRKQHKQAYKSKFKVGDPVMHKFKEGEGMRYHRGVVKSIKLVTEGGKCPGIEHCIEFDDGETIHDMKGSELKAYKASKVKYKKSKVKKTVAGEVLMDKRAATQSSSLPPLPALVPCTTF</sequence>
<organism evidence="1 2">
    <name type="scientific">Emiliania huxleyi (strain CCMP1516)</name>
    <dbReference type="NCBI Taxonomy" id="280463"/>
    <lineage>
        <taxon>Eukaryota</taxon>
        <taxon>Haptista</taxon>
        <taxon>Haptophyta</taxon>
        <taxon>Prymnesiophyceae</taxon>
        <taxon>Isochrysidales</taxon>
        <taxon>Noelaerhabdaceae</taxon>
        <taxon>Emiliania</taxon>
    </lineage>
</organism>